<keyword evidence="3" id="KW-0812">Transmembrane</keyword>
<keyword evidence="3" id="KW-1133">Transmembrane helix</keyword>
<name>A0A543EWN7_9NOCA</name>
<keyword evidence="5" id="KW-1185">Reference proteome</keyword>
<dbReference type="AlphaFoldDB" id="A0A543EWN7"/>
<feature type="transmembrane region" description="Helical" evidence="3">
    <location>
        <begin position="61"/>
        <end position="81"/>
    </location>
</feature>
<evidence type="ECO:0008006" key="6">
    <source>
        <dbReference type="Google" id="ProtNLM"/>
    </source>
</evidence>
<feature type="region of interest" description="Disordered" evidence="2">
    <location>
        <begin position="149"/>
        <end position="296"/>
    </location>
</feature>
<keyword evidence="3" id="KW-0472">Membrane</keyword>
<evidence type="ECO:0000313" key="4">
    <source>
        <dbReference type="EMBL" id="TQM25991.1"/>
    </source>
</evidence>
<gene>
    <name evidence="4" type="ORF">FB390_6165</name>
</gene>
<evidence type="ECO:0000256" key="1">
    <source>
        <dbReference type="SAM" id="Coils"/>
    </source>
</evidence>
<protein>
    <recommendedName>
        <fullName evidence="6">Cell division protein FtsB</fullName>
    </recommendedName>
</protein>
<evidence type="ECO:0000256" key="2">
    <source>
        <dbReference type="SAM" id="MobiDB-lite"/>
    </source>
</evidence>
<feature type="region of interest" description="Disordered" evidence="2">
    <location>
        <begin position="1"/>
        <end position="21"/>
    </location>
</feature>
<evidence type="ECO:0000256" key="3">
    <source>
        <dbReference type="SAM" id="Phobius"/>
    </source>
</evidence>
<dbReference type="EMBL" id="VFPG01000002">
    <property type="protein sequence ID" value="TQM25991.1"/>
    <property type="molecule type" value="Genomic_DNA"/>
</dbReference>
<evidence type="ECO:0000313" key="5">
    <source>
        <dbReference type="Proteomes" id="UP000316331"/>
    </source>
</evidence>
<feature type="compositionally biased region" description="Low complexity" evidence="2">
    <location>
        <begin position="235"/>
        <end position="278"/>
    </location>
</feature>
<dbReference type="RefSeq" id="WP_246124476.1">
    <property type="nucleotide sequence ID" value="NZ_VFPG01000002.1"/>
</dbReference>
<sequence>MSIRTRTVESPGRVARRVQAAERVKSGAAQRAYAKRKMRAEQRADAGPRLPTRRSVMAARIPFVAAIIAMLGCGLALTLLLTTRAAEDSYQLSDARELNRKLSEERAALQREVEAADSAPELAARARELGMIPAKDPARLVIGPDGTVTVIGKETPAQGAPAPPLNVTPSARPSAQPGHAQAQGERLVPVSTTPGRPSAEQANGNTPSPTPAVPPVPGAVAGQPSPLPPPPAEVPQPAAQNPAAAPDPAAPQPAAQDPAAAPDLAAPQPVAQVPADQQPAPPGTQAEPQEQPGGIR</sequence>
<dbReference type="Proteomes" id="UP000316331">
    <property type="component" value="Unassembled WGS sequence"/>
</dbReference>
<keyword evidence="1" id="KW-0175">Coiled coil</keyword>
<comment type="caution">
    <text evidence="4">The sequence shown here is derived from an EMBL/GenBank/DDBJ whole genome shotgun (WGS) entry which is preliminary data.</text>
</comment>
<accession>A0A543EWN7</accession>
<feature type="compositionally biased region" description="Polar residues" evidence="2">
    <location>
        <begin position="190"/>
        <end position="205"/>
    </location>
</feature>
<feature type="compositionally biased region" description="Pro residues" evidence="2">
    <location>
        <begin position="208"/>
        <end position="217"/>
    </location>
</feature>
<proteinExistence type="predicted"/>
<reference evidence="4 5" key="1">
    <citation type="submission" date="2019-06" db="EMBL/GenBank/DDBJ databases">
        <title>Sequencing the genomes of 1000 actinobacteria strains.</title>
        <authorList>
            <person name="Klenk H.-P."/>
        </authorList>
    </citation>
    <scope>NUCLEOTIDE SEQUENCE [LARGE SCALE GENOMIC DNA]</scope>
    <source>
        <strain evidence="4 5">DSM 103495</strain>
    </source>
</reference>
<feature type="coiled-coil region" evidence="1">
    <location>
        <begin position="92"/>
        <end position="119"/>
    </location>
</feature>
<feature type="compositionally biased region" description="Pro residues" evidence="2">
    <location>
        <begin position="225"/>
        <end position="234"/>
    </location>
</feature>
<organism evidence="4 5">
    <name type="scientific">Nocardia bhagyanarayanae</name>
    <dbReference type="NCBI Taxonomy" id="1215925"/>
    <lineage>
        <taxon>Bacteria</taxon>
        <taxon>Bacillati</taxon>
        <taxon>Actinomycetota</taxon>
        <taxon>Actinomycetes</taxon>
        <taxon>Mycobacteriales</taxon>
        <taxon>Nocardiaceae</taxon>
        <taxon>Nocardia</taxon>
    </lineage>
</organism>